<gene>
    <name evidence="1" type="ORF">UFOVP668_9</name>
</gene>
<evidence type="ECO:0008006" key="2">
    <source>
        <dbReference type="Google" id="ProtNLM"/>
    </source>
</evidence>
<dbReference type="SUPFAM" id="SSF53448">
    <property type="entry name" value="Nucleotide-diphospho-sugar transferases"/>
    <property type="match status" value="1"/>
</dbReference>
<dbReference type="Gene3D" id="3.90.550.10">
    <property type="entry name" value="Spore Coat Polysaccharide Biosynthesis Protein SpsA, Chain A"/>
    <property type="match status" value="1"/>
</dbReference>
<sequence>MDDSPGMDTYNQVYGFCSDERYKIRLYRPHVPSGGNIGYVKHAAFMLGLGEILVELDHDDELTPDALAEIDTAFIDYGVGFVYSNCAEVFDDGTSGKYPEGWAFGYGTERWNTQYNVWEMIAPPLNRATLSHIVSVPNHVRAWRKETYHKLGGHNPELRVADDYDLIVRSALWTKSVHIDKLLYLQHIGPHTAQRQQNALIQELVPQIHRKYVEDIEIMFSC</sequence>
<name>A0A6J5N903_9CAUD</name>
<accession>A0A6J5N903</accession>
<organism evidence="1">
    <name type="scientific">uncultured Caudovirales phage</name>
    <dbReference type="NCBI Taxonomy" id="2100421"/>
    <lineage>
        <taxon>Viruses</taxon>
        <taxon>Duplodnaviria</taxon>
        <taxon>Heunggongvirae</taxon>
        <taxon>Uroviricota</taxon>
        <taxon>Caudoviricetes</taxon>
        <taxon>Peduoviridae</taxon>
        <taxon>Maltschvirus</taxon>
        <taxon>Maltschvirus maltsch</taxon>
    </lineage>
</organism>
<reference evidence="1" key="1">
    <citation type="submission" date="2020-04" db="EMBL/GenBank/DDBJ databases">
        <authorList>
            <person name="Chiriac C."/>
            <person name="Salcher M."/>
            <person name="Ghai R."/>
            <person name="Kavagutti S V."/>
        </authorList>
    </citation>
    <scope>NUCLEOTIDE SEQUENCE</scope>
</reference>
<proteinExistence type="predicted"/>
<evidence type="ECO:0000313" key="1">
    <source>
        <dbReference type="EMBL" id="CAB4155609.1"/>
    </source>
</evidence>
<dbReference type="EMBL" id="LR796641">
    <property type="protein sequence ID" value="CAB4155609.1"/>
    <property type="molecule type" value="Genomic_DNA"/>
</dbReference>
<dbReference type="InterPro" id="IPR029044">
    <property type="entry name" value="Nucleotide-diphossugar_trans"/>
</dbReference>
<protein>
    <recommendedName>
        <fullName evidence="2">Glycosyltransferase 2-like domain-containing protein</fullName>
    </recommendedName>
</protein>